<feature type="compositionally biased region" description="Basic and acidic residues" evidence="1">
    <location>
        <begin position="84"/>
        <end position="94"/>
    </location>
</feature>
<keyword evidence="3" id="KW-1185">Reference proteome</keyword>
<organism evidence="2 3">
    <name type="scientific">Vespula squamosa</name>
    <name type="common">Southern yellow jacket</name>
    <name type="synonym">Wasp</name>
    <dbReference type="NCBI Taxonomy" id="30214"/>
    <lineage>
        <taxon>Eukaryota</taxon>
        <taxon>Metazoa</taxon>
        <taxon>Ecdysozoa</taxon>
        <taxon>Arthropoda</taxon>
        <taxon>Hexapoda</taxon>
        <taxon>Insecta</taxon>
        <taxon>Pterygota</taxon>
        <taxon>Neoptera</taxon>
        <taxon>Endopterygota</taxon>
        <taxon>Hymenoptera</taxon>
        <taxon>Apocrita</taxon>
        <taxon>Aculeata</taxon>
        <taxon>Vespoidea</taxon>
        <taxon>Vespidae</taxon>
        <taxon>Vespinae</taxon>
        <taxon>Vespula</taxon>
    </lineage>
</organism>
<evidence type="ECO:0000313" key="3">
    <source>
        <dbReference type="Proteomes" id="UP001607302"/>
    </source>
</evidence>
<sequence length="231" mass="25885">MKISPALAAGEDVSGIDVTRCSTREALRWFSGLVRARRHTRRRDTLLLLLVHVVGGGHDHVLPIEEREERCQWRARGICDRSVDPETRVEQKEESDQEEEEEEERAGLSHVRRQPDEEEDAEEEEVEEDEPEEKRQRAAGSGACGGACGRERSELLGFYLCKHETLDTHGGDSPGCIGGYCRRKYLAAAYIGFGLTMFQTISPSSLRNIATCYCVLPRTVTSPLATVQESH</sequence>
<dbReference type="Proteomes" id="UP001607302">
    <property type="component" value="Unassembled WGS sequence"/>
</dbReference>
<gene>
    <name evidence="2" type="ORF">V1478_017413</name>
</gene>
<comment type="caution">
    <text evidence="2">The sequence shown here is derived from an EMBL/GenBank/DDBJ whole genome shotgun (WGS) entry which is preliminary data.</text>
</comment>
<dbReference type="EMBL" id="JAUDFV010000164">
    <property type="protein sequence ID" value="KAL2712822.1"/>
    <property type="molecule type" value="Genomic_DNA"/>
</dbReference>
<evidence type="ECO:0000256" key="1">
    <source>
        <dbReference type="SAM" id="MobiDB-lite"/>
    </source>
</evidence>
<feature type="compositionally biased region" description="Acidic residues" evidence="1">
    <location>
        <begin position="116"/>
        <end position="131"/>
    </location>
</feature>
<dbReference type="AlphaFoldDB" id="A0ABD1ZXE5"/>
<proteinExistence type="predicted"/>
<feature type="compositionally biased region" description="Acidic residues" evidence="1">
    <location>
        <begin position="95"/>
        <end position="104"/>
    </location>
</feature>
<feature type="region of interest" description="Disordered" evidence="1">
    <location>
        <begin position="84"/>
        <end position="145"/>
    </location>
</feature>
<protein>
    <submittedName>
        <fullName evidence="2">Uncharacterized protein</fullName>
    </submittedName>
</protein>
<name>A0ABD1ZXE5_VESSQ</name>
<evidence type="ECO:0000313" key="2">
    <source>
        <dbReference type="EMBL" id="KAL2712822.1"/>
    </source>
</evidence>
<reference evidence="2 3" key="1">
    <citation type="journal article" date="2024" name="Ann. Entomol. Soc. Am.">
        <title>Genomic analyses of the southern and eastern yellowjacket wasps (Hymenoptera: Vespidae) reveal evolutionary signatures of social life.</title>
        <authorList>
            <person name="Catto M.A."/>
            <person name="Caine P.B."/>
            <person name="Orr S.E."/>
            <person name="Hunt B.G."/>
            <person name="Goodisman M.A.D."/>
        </authorList>
    </citation>
    <scope>NUCLEOTIDE SEQUENCE [LARGE SCALE GENOMIC DNA]</scope>
    <source>
        <strain evidence="2">233</strain>
        <tissue evidence="2">Head and thorax</tissue>
    </source>
</reference>
<accession>A0ABD1ZXE5</accession>